<accession>A0A6I4V032</accession>
<dbReference type="RefSeq" id="WP_160730412.1">
    <property type="nucleotide sequence ID" value="NZ_WTYP01000001.1"/>
</dbReference>
<proteinExistence type="predicted"/>
<dbReference type="OrthoDB" id="7390991at2"/>
<keyword evidence="2" id="KW-1185">Reference proteome</keyword>
<protein>
    <submittedName>
        <fullName evidence="1">Uncharacterized protein</fullName>
    </submittedName>
</protein>
<dbReference type="Proteomes" id="UP000471435">
    <property type="component" value="Unassembled WGS sequence"/>
</dbReference>
<reference evidence="1 2" key="1">
    <citation type="submission" date="2019-12" db="EMBL/GenBank/DDBJ databases">
        <title>Genomic-based taxomic classification of the family Erythrobacteraceae.</title>
        <authorList>
            <person name="Xu L."/>
        </authorList>
    </citation>
    <scope>NUCLEOTIDE SEQUENCE [LARGE SCALE GENOMIC DNA]</scope>
    <source>
        <strain evidence="1 2">SW-109</strain>
    </source>
</reference>
<comment type="caution">
    <text evidence="1">The sequence shown here is derived from an EMBL/GenBank/DDBJ whole genome shotgun (WGS) entry which is preliminary data.</text>
</comment>
<evidence type="ECO:0000313" key="2">
    <source>
        <dbReference type="Proteomes" id="UP000471435"/>
    </source>
</evidence>
<dbReference type="EMBL" id="WTYP01000001">
    <property type="protein sequence ID" value="MXP47273.1"/>
    <property type="molecule type" value="Genomic_DNA"/>
</dbReference>
<evidence type="ECO:0000313" key="1">
    <source>
        <dbReference type="EMBL" id="MXP47273.1"/>
    </source>
</evidence>
<name>A0A6I4V032_9SPHN</name>
<gene>
    <name evidence="1" type="ORF">GRI43_07695</name>
</gene>
<dbReference type="AlphaFoldDB" id="A0A6I4V032"/>
<organism evidence="1 2">
    <name type="scientific">Pontixanthobacter luteolus</name>
    <dbReference type="NCBI Taxonomy" id="295089"/>
    <lineage>
        <taxon>Bacteria</taxon>
        <taxon>Pseudomonadati</taxon>
        <taxon>Pseudomonadota</taxon>
        <taxon>Alphaproteobacteria</taxon>
        <taxon>Sphingomonadales</taxon>
        <taxon>Erythrobacteraceae</taxon>
        <taxon>Pontixanthobacter</taxon>
    </lineage>
</organism>
<sequence>MKFCIGAALAAAPVYSQEPPPADPDERQPQIEVPDLVAADGKYGNELKFFVFHKVGTSFADARREIAECSSHLARGKQLKMPAFLAWEDSDRTAEQVEFNGSYGLVGLAFYSILEGPLDRSIRQQVMMRCMLPRGFDRYSVTEPMWKQIHEGDNPSELINLQAAIASGPVPSTPKVTS</sequence>